<evidence type="ECO:0000313" key="2">
    <source>
        <dbReference type="Proteomes" id="UP000279029"/>
    </source>
</evidence>
<proteinExistence type="predicted"/>
<sequence length="161" mass="18902">MGDMHLQVDILVEALEKKKVLLEEILDYSKEQSNLLMKEDFNTTSFNNIMSNKQIRIDKLIQIDEGFESAFDRIKSTLKAQPSLYKEAIEKMKQHITEVSDLGVEIQVTEMRNKQRFDLKSQNIKGDVKNFRNQRTAVSSYHNNYNKQKKADQPHFFDSKK</sequence>
<dbReference type="GO" id="GO:0044780">
    <property type="term" value="P:bacterial-type flagellum assembly"/>
    <property type="evidence" value="ECO:0007669"/>
    <property type="project" value="InterPro"/>
</dbReference>
<gene>
    <name evidence="1" type="ORF">PATL70BA_2652</name>
</gene>
<evidence type="ECO:0008006" key="3">
    <source>
        <dbReference type="Google" id="ProtNLM"/>
    </source>
</evidence>
<dbReference type="Proteomes" id="UP000279029">
    <property type="component" value="Chromosome"/>
</dbReference>
<dbReference type="EMBL" id="LR130778">
    <property type="protein sequence ID" value="VDN48554.1"/>
    <property type="molecule type" value="Genomic_DNA"/>
</dbReference>
<dbReference type="KEGG" id="cbar:PATL70BA_2652"/>
<dbReference type="Pfam" id="PF05130">
    <property type="entry name" value="FlgN"/>
    <property type="match status" value="1"/>
</dbReference>
<dbReference type="RefSeq" id="WP_125137673.1">
    <property type="nucleotide sequence ID" value="NZ_LR130778.1"/>
</dbReference>
<reference evidence="1 2" key="1">
    <citation type="submission" date="2018-09" db="EMBL/GenBank/DDBJ databases">
        <authorList>
            <person name="Postec A."/>
        </authorList>
    </citation>
    <scope>NUCLEOTIDE SEQUENCE [LARGE SCALE GENOMIC DNA]</scope>
    <source>
        <strain evidence="1">70B-A</strain>
    </source>
</reference>
<protein>
    <recommendedName>
        <fullName evidence="3">Flagellar protein FlgN</fullName>
    </recommendedName>
</protein>
<name>A0A3P7NZ75_9FIRM</name>
<evidence type="ECO:0000313" key="1">
    <source>
        <dbReference type="EMBL" id="VDN48554.1"/>
    </source>
</evidence>
<dbReference type="AlphaFoldDB" id="A0A3P7NZ75"/>
<keyword evidence="2" id="KW-1185">Reference proteome</keyword>
<accession>A0A3P7NZ75</accession>
<organism evidence="1 2">
    <name type="scientific">Petrocella atlantisensis</name>
    <dbReference type="NCBI Taxonomy" id="2173034"/>
    <lineage>
        <taxon>Bacteria</taxon>
        <taxon>Bacillati</taxon>
        <taxon>Bacillota</taxon>
        <taxon>Clostridia</taxon>
        <taxon>Lachnospirales</taxon>
        <taxon>Vallitaleaceae</taxon>
        <taxon>Petrocella</taxon>
    </lineage>
</organism>
<dbReference type="OrthoDB" id="9798495at2"/>
<dbReference type="InterPro" id="IPR007809">
    <property type="entry name" value="FlgN-like"/>
</dbReference>